<reference evidence="1 2" key="1">
    <citation type="submission" date="2018-01" db="EMBL/GenBank/DDBJ databases">
        <title>A novel member of the phylum Bacteroidetes isolated from glacier ice.</title>
        <authorList>
            <person name="Liu Q."/>
            <person name="Xin Y.-H."/>
        </authorList>
    </citation>
    <scope>NUCLEOTIDE SEQUENCE [LARGE SCALE GENOMIC DNA]</scope>
    <source>
        <strain evidence="1 2">RB1R16</strain>
    </source>
</reference>
<evidence type="ECO:0000313" key="1">
    <source>
        <dbReference type="EMBL" id="PQJ10488.1"/>
    </source>
</evidence>
<dbReference type="OrthoDB" id="5690804at2"/>
<dbReference type="EMBL" id="PPSL01000003">
    <property type="protein sequence ID" value="PQJ10488.1"/>
    <property type="molecule type" value="Genomic_DNA"/>
</dbReference>
<dbReference type="RefSeq" id="WP_105039216.1">
    <property type="nucleotide sequence ID" value="NZ_PPSL01000003.1"/>
</dbReference>
<sequence>MKDKSYDIVPFQSVGDILFSDSREQIRNKIGGRIMDGEYVFEDIVELYDYFPDSDIKVLYDRNGHLGAVEFYQGKVLFKDNDIFHSSFKALKELFEKIDPKLETDMGFKSYEHGIGICGDEEDDTITSVIIFEKDYYS</sequence>
<dbReference type="Proteomes" id="UP000239872">
    <property type="component" value="Unassembled WGS sequence"/>
</dbReference>
<protein>
    <submittedName>
        <fullName evidence="1">Uncharacterized protein</fullName>
    </submittedName>
</protein>
<comment type="caution">
    <text evidence="1">The sequence shown here is derived from an EMBL/GenBank/DDBJ whole genome shotgun (WGS) entry which is preliminary data.</text>
</comment>
<proteinExistence type="predicted"/>
<name>A0A2S7SUU0_9BACT</name>
<evidence type="ECO:0000313" key="2">
    <source>
        <dbReference type="Proteomes" id="UP000239872"/>
    </source>
</evidence>
<organism evidence="1 2">
    <name type="scientific">Flavipsychrobacter stenotrophus</name>
    <dbReference type="NCBI Taxonomy" id="2077091"/>
    <lineage>
        <taxon>Bacteria</taxon>
        <taxon>Pseudomonadati</taxon>
        <taxon>Bacteroidota</taxon>
        <taxon>Chitinophagia</taxon>
        <taxon>Chitinophagales</taxon>
        <taxon>Chitinophagaceae</taxon>
        <taxon>Flavipsychrobacter</taxon>
    </lineage>
</organism>
<accession>A0A2S7SUU0</accession>
<keyword evidence="2" id="KW-1185">Reference proteome</keyword>
<gene>
    <name evidence="1" type="ORF">CJD36_010960</name>
</gene>
<dbReference type="AlphaFoldDB" id="A0A2S7SUU0"/>